<evidence type="ECO:0000313" key="3">
    <source>
        <dbReference type="Proteomes" id="UP000766570"/>
    </source>
</evidence>
<dbReference type="RefSeq" id="WP_175475394.1">
    <property type="nucleotide sequence ID" value="NZ_BAAAMI010000019.1"/>
</dbReference>
<name>A0ABS4W8V1_9MICC</name>
<proteinExistence type="predicted"/>
<evidence type="ECO:0000313" key="2">
    <source>
        <dbReference type="EMBL" id="MBP2372617.1"/>
    </source>
</evidence>
<keyword evidence="3" id="KW-1185">Reference proteome</keyword>
<evidence type="ECO:0000256" key="1">
    <source>
        <dbReference type="SAM" id="MobiDB-lite"/>
    </source>
</evidence>
<gene>
    <name evidence="2" type="ORF">JOF46_000529</name>
</gene>
<dbReference type="EMBL" id="JAGIOE010000001">
    <property type="protein sequence ID" value="MBP2372617.1"/>
    <property type="molecule type" value="Genomic_DNA"/>
</dbReference>
<accession>A0ABS4W8V1</accession>
<comment type="caution">
    <text evidence="2">The sequence shown here is derived from an EMBL/GenBank/DDBJ whole genome shotgun (WGS) entry which is preliminary data.</text>
</comment>
<protein>
    <submittedName>
        <fullName evidence="2">Uncharacterized protein</fullName>
    </submittedName>
</protein>
<feature type="region of interest" description="Disordered" evidence="1">
    <location>
        <begin position="27"/>
        <end position="48"/>
    </location>
</feature>
<dbReference type="Proteomes" id="UP000766570">
    <property type="component" value="Unassembled WGS sequence"/>
</dbReference>
<sequence length="48" mass="5160">MSTQISSITTQAARSAELIFAGPEALHARTTRPAEQAAFRTSNKVEGR</sequence>
<organism evidence="2 3">
    <name type="scientific">Paeniglutamicibacter psychrophenolicus</name>
    <dbReference type="NCBI Taxonomy" id="257454"/>
    <lineage>
        <taxon>Bacteria</taxon>
        <taxon>Bacillati</taxon>
        <taxon>Actinomycetota</taxon>
        <taxon>Actinomycetes</taxon>
        <taxon>Micrococcales</taxon>
        <taxon>Micrococcaceae</taxon>
        <taxon>Paeniglutamicibacter</taxon>
    </lineage>
</organism>
<reference evidence="2 3" key="1">
    <citation type="submission" date="2021-03" db="EMBL/GenBank/DDBJ databases">
        <title>Sequencing the genomes of 1000 actinobacteria strains.</title>
        <authorList>
            <person name="Klenk H.-P."/>
        </authorList>
    </citation>
    <scope>NUCLEOTIDE SEQUENCE [LARGE SCALE GENOMIC DNA]</scope>
    <source>
        <strain evidence="2 3">DSM 15454</strain>
    </source>
</reference>